<evidence type="ECO:0008006" key="5">
    <source>
        <dbReference type="Google" id="ProtNLM"/>
    </source>
</evidence>
<dbReference type="InterPro" id="IPR047951">
    <property type="entry name" value="Transpos_ISL3"/>
</dbReference>
<dbReference type="Pfam" id="PF14690">
    <property type="entry name" value="Zn_ribbon_ISL3"/>
    <property type="match status" value="1"/>
</dbReference>
<proteinExistence type="predicted"/>
<dbReference type="RefSeq" id="WP_238242218.1">
    <property type="nucleotide sequence ID" value="NZ_BPQQ01000160.1"/>
</dbReference>
<evidence type="ECO:0000313" key="4">
    <source>
        <dbReference type="Proteomes" id="UP001055153"/>
    </source>
</evidence>
<evidence type="ECO:0000259" key="1">
    <source>
        <dbReference type="Pfam" id="PF01610"/>
    </source>
</evidence>
<feature type="domain" description="Transposase IS204/IS1001/IS1096/IS1165 DDE" evidence="1">
    <location>
        <begin position="155"/>
        <end position="388"/>
    </location>
</feature>
<dbReference type="InterPro" id="IPR029261">
    <property type="entry name" value="Transposase_Znf"/>
</dbReference>
<gene>
    <name evidence="3" type="ORF">GMJLKIPL_6664</name>
</gene>
<keyword evidence="4" id="KW-1185">Reference proteome</keyword>
<evidence type="ECO:0000259" key="2">
    <source>
        <dbReference type="Pfam" id="PF14690"/>
    </source>
</evidence>
<organism evidence="3 4">
    <name type="scientific">Methylobacterium isbiliense</name>
    <dbReference type="NCBI Taxonomy" id="315478"/>
    <lineage>
        <taxon>Bacteria</taxon>
        <taxon>Pseudomonadati</taxon>
        <taxon>Pseudomonadota</taxon>
        <taxon>Alphaproteobacteria</taxon>
        <taxon>Hyphomicrobiales</taxon>
        <taxon>Methylobacteriaceae</taxon>
        <taxon>Methylobacterium</taxon>
    </lineage>
</organism>
<dbReference type="Pfam" id="PF01610">
    <property type="entry name" value="DDE_Tnp_ISL3"/>
    <property type="match status" value="1"/>
</dbReference>
<dbReference type="EMBL" id="BPQQ01000160">
    <property type="protein sequence ID" value="GJE04698.1"/>
    <property type="molecule type" value="Genomic_DNA"/>
</dbReference>
<dbReference type="InterPro" id="IPR002560">
    <property type="entry name" value="Transposase_DDE"/>
</dbReference>
<comment type="caution">
    <text evidence="3">The sequence shown here is derived from an EMBL/GenBank/DDBJ whole genome shotgun (WGS) entry which is preliminary data.</text>
</comment>
<sequence length="458" mass="52889">MSEKKITNALYLPDWTVEDVKKPDRNSYRVEASYDLAPDHCPKCGSIRQPYKHGPVAVDYTDAPVHGRLTTVRVTVQRYRCRDCGKTFNQPLPDMDPKRLMTRRCVEYIEAQGLVSTYARVARDIGVDEKTIRDICNAKIEELLSAHRPTAPVVLGIDELTLDGGHRRSIFTDVGSRRILDLIETMNRPQVERWLSLLPRRERIQLVTMDLWDPYRQAVRVLLPGAKVIADRWHVQRIMNKKLDAIRNRIRRTKTGKGRRNPWRARRLLQSSRHNLSPQRAFVLDGMLKNDPLLQIAWQTKEDFYDIWHGEPSRQDAEIRFDKWRGALAPEFREDFEGLAKTILEWREEVFAFFDHPFTNAYTEAMNGLVKIANRAGRGYRFEAIRARAISMTSFDVPRYAVCEECLGLWPVKPTGSGRDSIQLVSAVTNQRTVCNHCLQIHIQRWFGGHGASTLKSG</sequence>
<evidence type="ECO:0000313" key="3">
    <source>
        <dbReference type="EMBL" id="GJE04698.1"/>
    </source>
</evidence>
<dbReference type="PANTHER" id="PTHR33498:SF1">
    <property type="entry name" value="TRANSPOSASE FOR INSERTION SEQUENCE ELEMENT IS1557"/>
    <property type="match status" value="1"/>
</dbReference>
<dbReference type="PANTHER" id="PTHR33498">
    <property type="entry name" value="TRANSPOSASE FOR INSERTION SEQUENCE ELEMENT IS1557"/>
    <property type="match status" value="1"/>
</dbReference>
<name>A0ABQ4SS85_9HYPH</name>
<dbReference type="Proteomes" id="UP001055153">
    <property type="component" value="Unassembled WGS sequence"/>
</dbReference>
<accession>A0ABQ4SS85</accession>
<protein>
    <recommendedName>
        <fullName evidence="5">ISL3 family transposase</fullName>
    </recommendedName>
</protein>
<reference evidence="3" key="1">
    <citation type="journal article" date="2021" name="Front. Microbiol.">
        <title>Comprehensive Comparative Genomics and Phenotyping of Methylobacterium Species.</title>
        <authorList>
            <person name="Alessa O."/>
            <person name="Ogura Y."/>
            <person name="Fujitani Y."/>
            <person name="Takami H."/>
            <person name="Hayashi T."/>
            <person name="Sahin N."/>
            <person name="Tani A."/>
        </authorList>
    </citation>
    <scope>NUCLEOTIDE SEQUENCE</scope>
    <source>
        <strain evidence="3">DSM 17168</strain>
    </source>
</reference>
<reference evidence="3" key="2">
    <citation type="submission" date="2021-08" db="EMBL/GenBank/DDBJ databases">
        <authorList>
            <person name="Tani A."/>
            <person name="Ola A."/>
            <person name="Ogura Y."/>
            <person name="Katsura K."/>
            <person name="Hayashi T."/>
        </authorList>
    </citation>
    <scope>NUCLEOTIDE SEQUENCE</scope>
    <source>
        <strain evidence="3">DSM 17168</strain>
    </source>
</reference>
<dbReference type="NCBIfam" id="NF033550">
    <property type="entry name" value="transpos_ISL3"/>
    <property type="match status" value="1"/>
</dbReference>
<feature type="domain" description="Transposase IS204/IS1001/IS1096/IS1165 zinc-finger" evidence="2">
    <location>
        <begin position="38"/>
        <end position="84"/>
    </location>
</feature>